<proteinExistence type="predicted"/>
<keyword evidence="2" id="KW-1185">Reference proteome</keyword>
<sequence length="68" mass="7926">MARKRNKRTRVVSKLELSNLTEHILATMGEEGRCIRERLIRFLQEKTVPDQKNFNKTPQTKTAEIASN</sequence>
<evidence type="ECO:0000313" key="1">
    <source>
        <dbReference type="EMBL" id="AEB08969.1"/>
    </source>
</evidence>
<dbReference type="HOGENOM" id="CLU_2787019_0_0_7"/>
<dbReference type="Proteomes" id="UP000000483">
    <property type="component" value="Chromosome"/>
</dbReference>
<dbReference type="EMBL" id="CP002629">
    <property type="protein sequence ID" value="AEB08969.1"/>
    <property type="molecule type" value="Genomic_DNA"/>
</dbReference>
<dbReference type="KEGG" id="dao:Desac_1105"/>
<accession>F2NCA5</accession>
<protein>
    <submittedName>
        <fullName evidence="1">ATP-dependent nuclease subunit A</fullName>
    </submittedName>
</protein>
<evidence type="ECO:0000313" key="2">
    <source>
        <dbReference type="Proteomes" id="UP000000483"/>
    </source>
</evidence>
<gene>
    <name evidence="1" type="ordered locus">Desac_1105</name>
</gene>
<name>F2NCA5_DESAR</name>
<reference evidence="1 2" key="1">
    <citation type="journal article" date="2011" name="Stand. Genomic Sci.">
        <title>Complete genome sequence of the acetate-degrading sulfate reducer Desulfobacca acetoxidans type strain (ASRB2).</title>
        <authorList>
            <person name="Goker M."/>
            <person name="Teshima H."/>
            <person name="Lapidus A."/>
            <person name="Nolan M."/>
            <person name="Lucas S."/>
            <person name="Hammon N."/>
            <person name="Deshpande S."/>
            <person name="Cheng J.F."/>
            <person name="Tapia R."/>
            <person name="Han C."/>
            <person name="Goodwin L."/>
            <person name="Pitluck S."/>
            <person name="Huntemann M."/>
            <person name="Liolios K."/>
            <person name="Ivanova N."/>
            <person name="Pagani I."/>
            <person name="Mavromatis K."/>
            <person name="Ovchinikova G."/>
            <person name="Pati A."/>
            <person name="Chen A."/>
            <person name="Palaniappan K."/>
            <person name="Land M."/>
            <person name="Hauser L."/>
            <person name="Brambilla E.M."/>
            <person name="Rohde M."/>
            <person name="Spring S."/>
            <person name="Detter J.C."/>
            <person name="Woyke T."/>
            <person name="Bristow J."/>
            <person name="Eisen J.A."/>
            <person name="Markowitz V."/>
            <person name="Hugenholtz P."/>
            <person name="Kyrpides N.C."/>
            <person name="Klenk H.P."/>
        </authorList>
    </citation>
    <scope>NUCLEOTIDE SEQUENCE [LARGE SCALE GENOMIC DNA]</scope>
    <source>
        <strain evidence="2">ATCC 700848 / DSM 11109 / ASRB2</strain>
    </source>
</reference>
<dbReference type="RefSeq" id="WP_013706081.1">
    <property type="nucleotide sequence ID" value="NC_015388.1"/>
</dbReference>
<organism evidence="1 2">
    <name type="scientific">Desulfobacca acetoxidans (strain ATCC 700848 / DSM 11109 / ASRB2)</name>
    <dbReference type="NCBI Taxonomy" id="880072"/>
    <lineage>
        <taxon>Bacteria</taxon>
        <taxon>Pseudomonadati</taxon>
        <taxon>Thermodesulfobacteriota</taxon>
        <taxon>Desulfobaccia</taxon>
        <taxon>Desulfobaccales</taxon>
        <taxon>Desulfobaccaceae</taxon>
        <taxon>Desulfobacca</taxon>
    </lineage>
</organism>
<reference evidence="2" key="2">
    <citation type="submission" date="2011-03" db="EMBL/GenBank/DDBJ databases">
        <title>The complete genome of Desulfobacca acetoxidans DSM 11109.</title>
        <authorList>
            <consortium name="US DOE Joint Genome Institute (JGI-PGF)"/>
            <person name="Lucas S."/>
            <person name="Copeland A."/>
            <person name="Lapidus A."/>
            <person name="Bruce D."/>
            <person name="Goodwin L."/>
            <person name="Pitluck S."/>
            <person name="Peters L."/>
            <person name="Kyrpides N."/>
            <person name="Mavromatis K."/>
            <person name="Ivanova N."/>
            <person name="Ovchinnikova G."/>
            <person name="Teshima H."/>
            <person name="Detter J.C."/>
            <person name="Han C."/>
            <person name="Land M."/>
            <person name="Hauser L."/>
            <person name="Markowitz V."/>
            <person name="Cheng J.-F."/>
            <person name="Hugenholtz P."/>
            <person name="Woyke T."/>
            <person name="Wu D."/>
            <person name="Spring S."/>
            <person name="Schueler E."/>
            <person name="Brambilla E."/>
            <person name="Klenk H.-P."/>
            <person name="Eisen J.A."/>
        </authorList>
    </citation>
    <scope>NUCLEOTIDE SEQUENCE [LARGE SCALE GENOMIC DNA]</scope>
    <source>
        <strain evidence="2">ATCC 700848 / DSM 11109 / ASRB2</strain>
    </source>
</reference>
<dbReference type="AlphaFoldDB" id="F2NCA5"/>